<sequence>MNRNLQNNLKLSTTLILAFISFFSMGQTHTEKQIESVFKNLVLAYGNSKAAPKLAFLNKDTIKTTPALYTTSPQPTIMVDGKFYDLCRSFGKDSTNALAVVLSHELAHYYNDHTFCADFAFVVRKNNAELAQKLKTVSKSDKISRETQADYQGFFYAAIAGYNPFDCYEKTIEGIYKQYQLPETNPGYPSKAERKQMAIAVKQKTSELYLAFQKSIQLKEAKKYDEAMQLLEEINTYFPSRENYNNLGVIKTLSALDLKVLTLEEHKFPKRFLYPLELDNSSRLNYNGTRGAEADLAKMMQLLKSAQKDFEKAISLDPNYTMAFVNLACVFDLLDNPEAAIGKIKELSKEQQNTNEAKRILAIAFYHADNESKADAIWREIEK</sequence>
<feature type="signal peptide" evidence="1">
    <location>
        <begin position="1"/>
        <end position="26"/>
    </location>
</feature>
<evidence type="ECO:0008006" key="3">
    <source>
        <dbReference type="Google" id="ProtNLM"/>
    </source>
</evidence>
<organism evidence="2">
    <name type="scientific">Flavobacterium columnare</name>
    <dbReference type="NCBI Taxonomy" id="996"/>
    <lineage>
        <taxon>Bacteria</taxon>
        <taxon>Pseudomonadati</taxon>
        <taxon>Bacteroidota</taxon>
        <taxon>Flavobacteriia</taxon>
        <taxon>Flavobacteriales</taxon>
        <taxon>Flavobacteriaceae</taxon>
        <taxon>Flavobacterium</taxon>
    </lineage>
</organism>
<dbReference type="Proteomes" id="UP000824721">
    <property type="component" value="Chromosome"/>
</dbReference>
<dbReference type="AlphaFoldDB" id="A0A8G0KXL1"/>
<dbReference type="KEGG" id="fdv:JJC05_05035"/>
<evidence type="ECO:0000313" key="2">
    <source>
        <dbReference type="EMBL" id="QYS89629.1"/>
    </source>
</evidence>
<feature type="chain" id="PRO_5034557663" description="Tetratricopeptide repeat protein" evidence="1">
    <location>
        <begin position="27"/>
        <end position="383"/>
    </location>
</feature>
<proteinExistence type="predicted"/>
<gene>
    <name evidence="2" type="ORF">JJC05_05035</name>
</gene>
<keyword evidence="1" id="KW-0732">Signal</keyword>
<evidence type="ECO:0000256" key="1">
    <source>
        <dbReference type="SAM" id="SignalP"/>
    </source>
</evidence>
<dbReference type="EMBL" id="CP067378">
    <property type="protein sequence ID" value="QYS89629.1"/>
    <property type="molecule type" value="Genomic_DNA"/>
</dbReference>
<name>A0A8G0KXL1_9FLAO</name>
<reference evidence="2" key="1">
    <citation type="submission" date="2020-12" db="EMBL/GenBank/DDBJ databases">
        <title>Genome sequencing of genetic groups of Flavobacterium columnare.</title>
        <authorList>
            <person name="Waldbieser G.C."/>
            <person name="Griffin M.J."/>
            <person name="LaFrentz B.R."/>
        </authorList>
    </citation>
    <scope>NUCLEOTIDE SEQUENCE</scope>
    <source>
        <strain evidence="2">90-106</strain>
    </source>
</reference>
<dbReference type="Gene3D" id="1.25.40.10">
    <property type="entry name" value="Tetratricopeptide repeat domain"/>
    <property type="match status" value="1"/>
</dbReference>
<dbReference type="InterPro" id="IPR011990">
    <property type="entry name" value="TPR-like_helical_dom_sf"/>
</dbReference>
<dbReference type="SUPFAM" id="SSF48452">
    <property type="entry name" value="TPR-like"/>
    <property type="match status" value="1"/>
</dbReference>
<accession>A0A8G0KXL1</accession>
<protein>
    <recommendedName>
        <fullName evidence="3">Tetratricopeptide repeat protein</fullName>
    </recommendedName>
</protein>